<evidence type="ECO:0000256" key="1">
    <source>
        <dbReference type="SAM" id="MobiDB-lite"/>
    </source>
</evidence>
<organism evidence="3 4">
    <name type="scientific">Hibiscus sabdariffa</name>
    <name type="common">roselle</name>
    <dbReference type="NCBI Taxonomy" id="183260"/>
    <lineage>
        <taxon>Eukaryota</taxon>
        <taxon>Viridiplantae</taxon>
        <taxon>Streptophyta</taxon>
        <taxon>Embryophyta</taxon>
        <taxon>Tracheophyta</taxon>
        <taxon>Spermatophyta</taxon>
        <taxon>Magnoliopsida</taxon>
        <taxon>eudicotyledons</taxon>
        <taxon>Gunneridae</taxon>
        <taxon>Pentapetalae</taxon>
        <taxon>rosids</taxon>
        <taxon>malvids</taxon>
        <taxon>Malvales</taxon>
        <taxon>Malvaceae</taxon>
        <taxon>Malvoideae</taxon>
        <taxon>Hibiscus</taxon>
    </lineage>
</organism>
<keyword evidence="4" id="KW-1185">Reference proteome</keyword>
<keyword evidence="2" id="KW-0812">Transmembrane</keyword>
<evidence type="ECO:0000256" key="2">
    <source>
        <dbReference type="SAM" id="Phobius"/>
    </source>
</evidence>
<dbReference type="PANTHER" id="PTHR34964:SF1">
    <property type="entry name" value="MEMBRANE LIPOPROTEIN"/>
    <property type="match status" value="1"/>
</dbReference>
<keyword evidence="2" id="KW-0472">Membrane</keyword>
<protein>
    <recommendedName>
        <fullName evidence="5">Membrane lipoprotein</fullName>
    </recommendedName>
</protein>
<name>A0ABR2BV02_9ROSI</name>
<sequence length="171" mass="17948">MPQPESSIGRTFIWTISCILFISVTIGAGCLLVYITSPESQSSNFLPILGFILVCMPWIFWIATIIYRITSRAFGFRMVAGNLYGNSSSTTKSVGDGSVGGGGISVGDKDIDGAEILDGIAKSQPNSPKNGEAKNGGQCIKKGSRPSSTSSNDVSITSHESEMPLSSSKAS</sequence>
<keyword evidence="2" id="KW-1133">Transmembrane helix</keyword>
<dbReference type="PANTHER" id="PTHR34964">
    <property type="entry name" value="MEMBRANE LIPOPROTEIN-RELATED"/>
    <property type="match status" value="1"/>
</dbReference>
<evidence type="ECO:0000313" key="3">
    <source>
        <dbReference type="EMBL" id="KAK8510460.1"/>
    </source>
</evidence>
<feature type="region of interest" description="Disordered" evidence="1">
    <location>
        <begin position="120"/>
        <end position="171"/>
    </location>
</feature>
<comment type="caution">
    <text evidence="3">The sequence shown here is derived from an EMBL/GenBank/DDBJ whole genome shotgun (WGS) entry which is preliminary data.</text>
</comment>
<evidence type="ECO:0000313" key="4">
    <source>
        <dbReference type="Proteomes" id="UP001472677"/>
    </source>
</evidence>
<evidence type="ECO:0008006" key="5">
    <source>
        <dbReference type="Google" id="ProtNLM"/>
    </source>
</evidence>
<accession>A0ABR2BV02</accession>
<feature type="compositionally biased region" description="Low complexity" evidence="1">
    <location>
        <begin position="147"/>
        <end position="158"/>
    </location>
</feature>
<dbReference type="EMBL" id="JBBPBM010000085">
    <property type="protein sequence ID" value="KAK8510460.1"/>
    <property type="molecule type" value="Genomic_DNA"/>
</dbReference>
<feature type="transmembrane region" description="Helical" evidence="2">
    <location>
        <begin position="48"/>
        <end position="69"/>
    </location>
</feature>
<proteinExistence type="predicted"/>
<dbReference type="Proteomes" id="UP001472677">
    <property type="component" value="Unassembled WGS sequence"/>
</dbReference>
<gene>
    <name evidence="3" type="ORF">V6N12_055307</name>
</gene>
<feature type="transmembrane region" description="Helical" evidence="2">
    <location>
        <begin position="12"/>
        <end position="36"/>
    </location>
</feature>
<reference evidence="3 4" key="1">
    <citation type="journal article" date="2024" name="G3 (Bethesda)">
        <title>Genome assembly of Hibiscus sabdariffa L. provides insights into metabolisms of medicinal natural products.</title>
        <authorList>
            <person name="Kim T."/>
        </authorList>
    </citation>
    <scope>NUCLEOTIDE SEQUENCE [LARGE SCALE GENOMIC DNA]</scope>
    <source>
        <strain evidence="3">TK-2024</strain>
        <tissue evidence="3">Old leaves</tissue>
    </source>
</reference>